<dbReference type="InterPro" id="IPR036462">
    <property type="entry name" value="Fumarylacetoacetase_N_sf"/>
</dbReference>
<proteinExistence type="predicted"/>
<dbReference type="EMBL" id="JAVHJV010000006">
    <property type="protein sequence ID" value="KAK5942062.1"/>
    <property type="molecule type" value="Genomic_DNA"/>
</dbReference>
<organism evidence="2 3">
    <name type="scientific">Knufia obscura</name>
    <dbReference type="NCBI Taxonomy" id="1635080"/>
    <lineage>
        <taxon>Eukaryota</taxon>
        <taxon>Fungi</taxon>
        <taxon>Dikarya</taxon>
        <taxon>Ascomycota</taxon>
        <taxon>Pezizomycotina</taxon>
        <taxon>Eurotiomycetes</taxon>
        <taxon>Chaetothyriomycetidae</taxon>
        <taxon>Chaetothyriales</taxon>
        <taxon>Trichomeriaceae</taxon>
        <taxon>Knufia</taxon>
    </lineage>
</organism>
<dbReference type="RefSeq" id="XP_064730152.1">
    <property type="nucleotide sequence ID" value="XM_064874430.1"/>
</dbReference>
<dbReference type="Pfam" id="PF09298">
    <property type="entry name" value="FAA_hydrolase_N"/>
    <property type="match status" value="1"/>
</dbReference>
<dbReference type="Gene3D" id="2.30.30.230">
    <property type="entry name" value="Fumarylacetoacetase, N-terminal domain"/>
    <property type="match status" value="1"/>
</dbReference>
<dbReference type="SUPFAM" id="SSF63433">
    <property type="entry name" value="Fumarylacetoacetate hydrolase, FAH, N-terminal domain"/>
    <property type="match status" value="1"/>
</dbReference>
<evidence type="ECO:0000313" key="2">
    <source>
        <dbReference type="EMBL" id="KAK5942062.1"/>
    </source>
</evidence>
<evidence type="ECO:0000259" key="1">
    <source>
        <dbReference type="Pfam" id="PF09298"/>
    </source>
</evidence>
<name>A0ABR0RN77_9EURO</name>
<dbReference type="Proteomes" id="UP001334248">
    <property type="component" value="Unassembled WGS sequence"/>
</dbReference>
<reference evidence="2 3" key="1">
    <citation type="journal article" date="2023" name="Res Sq">
        <title>Genomic and morphological characterization of Knufia obscura isolated from the Mars 2020 spacecraft assembly facility.</title>
        <authorList>
            <person name="Chander A.M."/>
            <person name="Teixeira M.M."/>
            <person name="Singh N.K."/>
            <person name="Williams M.P."/>
            <person name="Parker C.W."/>
            <person name="Leo P."/>
            <person name="Stajich J.E."/>
            <person name="Torok T."/>
            <person name="Tighe S."/>
            <person name="Mason C.E."/>
            <person name="Venkateswaran K."/>
        </authorList>
    </citation>
    <scope>NUCLEOTIDE SEQUENCE [LARGE SCALE GENOMIC DNA]</scope>
    <source>
        <strain evidence="2 3">CCFEE 5817</strain>
    </source>
</reference>
<evidence type="ECO:0000313" key="3">
    <source>
        <dbReference type="Proteomes" id="UP001334248"/>
    </source>
</evidence>
<feature type="domain" description="Fumarylacetoacetase N-terminal" evidence="1">
    <location>
        <begin position="17"/>
        <end position="61"/>
    </location>
</feature>
<gene>
    <name evidence="2" type="ORF">PMZ80_006015</name>
</gene>
<comment type="caution">
    <text evidence="2">The sequence shown here is derived from an EMBL/GenBank/DDBJ whole genome shotgun (WGS) entry which is preliminary data.</text>
</comment>
<keyword evidence="3" id="KW-1185">Reference proteome</keyword>
<sequence>MSSTHGEDDDAQFGLTNIPFGIVSTQEDSTPKAATRLFSHVFRLSDLMSKGLMDSLDEQTTSALLKLGRIKKVTLLLVPSASQM</sequence>
<accession>A0ABR0RN77</accession>
<protein>
    <recommendedName>
        <fullName evidence="1">Fumarylacetoacetase N-terminal domain-containing protein</fullName>
    </recommendedName>
</protein>
<dbReference type="GeneID" id="89999464"/>
<dbReference type="InterPro" id="IPR015377">
    <property type="entry name" value="Fumarylacetoacetase_N"/>
</dbReference>